<dbReference type="EMBL" id="KE123964">
    <property type="protein sequence ID" value="EPB87668.1"/>
    <property type="molecule type" value="Genomic_DNA"/>
</dbReference>
<dbReference type="VEuPathDB" id="FungiDB:HMPREF1544_05551"/>
<protein>
    <submittedName>
        <fullName evidence="2">Uncharacterized protein</fullName>
    </submittedName>
</protein>
<feature type="compositionally biased region" description="Low complexity" evidence="1">
    <location>
        <begin position="195"/>
        <end position="211"/>
    </location>
</feature>
<gene>
    <name evidence="2" type="ORF">HMPREF1544_05551</name>
</gene>
<evidence type="ECO:0000313" key="3">
    <source>
        <dbReference type="Proteomes" id="UP000014254"/>
    </source>
</evidence>
<keyword evidence="3" id="KW-1185">Reference proteome</keyword>
<feature type="compositionally biased region" description="Acidic residues" evidence="1">
    <location>
        <begin position="143"/>
        <end position="157"/>
    </location>
</feature>
<evidence type="ECO:0000313" key="2">
    <source>
        <dbReference type="EMBL" id="EPB87668.1"/>
    </source>
</evidence>
<evidence type="ECO:0000256" key="1">
    <source>
        <dbReference type="SAM" id="MobiDB-lite"/>
    </source>
</evidence>
<dbReference type="OrthoDB" id="2287535at2759"/>
<dbReference type="OMA" id="WTCISSK"/>
<organism evidence="2 3">
    <name type="scientific">Mucor circinelloides f. circinelloides (strain 1006PhL)</name>
    <name type="common">Mucormycosis agent</name>
    <name type="synonym">Calyptromyces circinelloides</name>
    <dbReference type="NCBI Taxonomy" id="1220926"/>
    <lineage>
        <taxon>Eukaryota</taxon>
        <taxon>Fungi</taxon>
        <taxon>Fungi incertae sedis</taxon>
        <taxon>Mucoromycota</taxon>
        <taxon>Mucoromycotina</taxon>
        <taxon>Mucoromycetes</taxon>
        <taxon>Mucorales</taxon>
        <taxon>Mucorineae</taxon>
        <taxon>Mucoraceae</taxon>
        <taxon>Mucor</taxon>
    </lineage>
</organism>
<dbReference type="InParanoid" id="S2JXZ9"/>
<sequence>MEYTSSSQSSSSSLSQKEQFSHFEFNVTSPILKSKKNRKKKIGKLVDQVKKFKKQAPKIHDDTHAIQNNDIDYHSSNYHISIFDAKETAAEVANTAGTEFFVSEGPTYKSNYSENHQHHKFLSKIKRYHSSHLHLITSMIQSDDGEEEDEDELEEEDVKAQRQHPRQVPHRSYLKMTRPTKKYFKKKKKPKDQASVYSFSSVSSSTTTTTSSHKRKRLHIHLTNKRKRRQNRKKTPIAIPAAAAAAADEQEKKSSLIQIRHQMMDFKIPADWTCISSKVNKNPKSTNL</sequence>
<reference evidence="3" key="1">
    <citation type="submission" date="2013-05" db="EMBL/GenBank/DDBJ databases">
        <title>The Genome sequence of Mucor circinelloides f. circinelloides 1006PhL.</title>
        <authorList>
            <consortium name="The Broad Institute Genomics Platform"/>
            <person name="Cuomo C."/>
            <person name="Earl A."/>
            <person name="Findley K."/>
            <person name="Lee S.C."/>
            <person name="Walker B."/>
            <person name="Young S."/>
            <person name="Zeng Q."/>
            <person name="Gargeya S."/>
            <person name="Fitzgerald M."/>
            <person name="Haas B."/>
            <person name="Abouelleil A."/>
            <person name="Allen A.W."/>
            <person name="Alvarado L."/>
            <person name="Arachchi H.M."/>
            <person name="Berlin A.M."/>
            <person name="Chapman S.B."/>
            <person name="Gainer-Dewar J."/>
            <person name="Goldberg J."/>
            <person name="Griggs A."/>
            <person name="Gujja S."/>
            <person name="Hansen M."/>
            <person name="Howarth C."/>
            <person name="Imamovic A."/>
            <person name="Ireland A."/>
            <person name="Larimer J."/>
            <person name="McCowan C."/>
            <person name="Murphy C."/>
            <person name="Pearson M."/>
            <person name="Poon T.W."/>
            <person name="Priest M."/>
            <person name="Roberts A."/>
            <person name="Saif S."/>
            <person name="Shea T."/>
            <person name="Sisk P."/>
            <person name="Sykes S."/>
            <person name="Wortman J."/>
            <person name="Nusbaum C."/>
            <person name="Birren B."/>
        </authorList>
    </citation>
    <scope>NUCLEOTIDE SEQUENCE [LARGE SCALE GENOMIC DNA]</scope>
    <source>
        <strain evidence="3">1006PhL</strain>
    </source>
</reference>
<accession>S2JXZ9</accession>
<dbReference type="AlphaFoldDB" id="S2JXZ9"/>
<proteinExistence type="predicted"/>
<feature type="compositionally biased region" description="Basic residues" evidence="1">
    <location>
        <begin position="161"/>
        <end position="190"/>
    </location>
</feature>
<dbReference type="Proteomes" id="UP000014254">
    <property type="component" value="Unassembled WGS sequence"/>
</dbReference>
<feature type="region of interest" description="Disordered" evidence="1">
    <location>
        <begin position="141"/>
        <end position="218"/>
    </location>
</feature>
<name>S2JXZ9_MUCC1</name>